<feature type="transmembrane region" description="Helical" evidence="17">
    <location>
        <begin position="376"/>
        <end position="396"/>
    </location>
</feature>
<gene>
    <name evidence="19" type="ORF">KXV57_003539</name>
</gene>
<keyword evidence="7" id="KW-0410">Iron transport</keyword>
<feature type="transmembrane region" description="Helical" evidence="17">
    <location>
        <begin position="229"/>
        <end position="249"/>
    </location>
</feature>
<dbReference type="InterPro" id="IPR051410">
    <property type="entry name" value="Ferric/Cupric_Reductase"/>
</dbReference>
<organism evidence="19 20">
    <name type="scientific">Aspergillus fumigatus</name>
    <name type="common">Neosartorya fumigata</name>
    <dbReference type="NCBI Taxonomy" id="746128"/>
    <lineage>
        <taxon>Eukaryota</taxon>
        <taxon>Fungi</taxon>
        <taxon>Dikarya</taxon>
        <taxon>Ascomycota</taxon>
        <taxon>Pezizomycotina</taxon>
        <taxon>Eurotiomycetes</taxon>
        <taxon>Eurotiomycetidae</taxon>
        <taxon>Eurotiales</taxon>
        <taxon>Aspergillaceae</taxon>
        <taxon>Aspergillus</taxon>
        <taxon>Aspergillus subgen. Fumigati</taxon>
    </lineage>
</organism>
<feature type="compositionally biased region" description="Polar residues" evidence="16">
    <location>
        <begin position="525"/>
        <end position="540"/>
    </location>
</feature>
<keyword evidence="10 17" id="KW-1133">Transmembrane helix</keyword>
<dbReference type="SFLD" id="SFLDG01168">
    <property type="entry name" value="Ferric_reductase_subgroup_(FRE"/>
    <property type="match status" value="1"/>
</dbReference>
<dbReference type="PANTHER" id="PTHR32361">
    <property type="entry name" value="FERRIC/CUPRIC REDUCTASE TRANSMEMBRANE COMPONENT"/>
    <property type="match status" value="1"/>
</dbReference>
<dbReference type="GO" id="GO:0005886">
    <property type="term" value="C:plasma membrane"/>
    <property type="evidence" value="ECO:0007669"/>
    <property type="project" value="UniProtKB-SubCell"/>
</dbReference>
<feature type="transmembrane region" description="Helical" evidence="17">
    <location>
        <begin position="159"/>
        <end position="178"/>
    </location>
</feature>
<comment type="cofactor">
    <cofactor evidence="2">
        <name>FAD</name>
        <dbReference type="ChEBI" id="CHEBI:57692"/>
    </cofactor>
</comment>
<protein>
    <submittedName>
        <fullName evidence="19">Uncharacterized protein</fullName>
    </submittedName>
</protein>
<evidence type="ECO:0000256" key="15">
    <source>
        <dbReference type="ARBA" id="ARBA00023180"/>
    </source>
</evidence>
<evidence type="ECO:0000256" key="3">
    <source>
        <dbReference type="ARBA" id="ARBA00004651"/>
    </source>
</evidence>
<dbReference type="CDD" id="cd06186">
    <property type="entry name" value="NOX_Duox_like_FAD_NADP"/>
    <property type="match status" value="1"/>
</dbReference>
<dbReference type="Pfam" id="PF08030">
    <property type="entry name" value="NAD_binding_6"/>
    <property type="match status" value="1"/>
</dbReference>
<evidence type="ECO:0000313" key="19">
    <source>
        <dbReference type="EMBL" id="KAH1908277.1"/>
    </source>
</evidence>
<evidence type="ECO:0000256" key="13">
    <source>
        <dbReference type="ARBA" id="ARBA00023065"/>
    </source>
</evidence>
<feature type="transmembrane region" description="Helical" evidence="17">
    <location>
        <begin position="190"/>
        <end position="209"/>
    </location>
</feature>
<evidence type="ECO:0000256" key="14">
    <source>
        <dbReference type="ARBA" id="ARBA00023136"/>
    </source>
</evidence>
<dbReference type="InterPro" id="IPR013121">
    <property type="entry name" value="Fe_red_NAD-bd_6"/>
</dbReference>
<evidence type="ECO:0000313" key="20">
    <source>
        <dbReference type="Proteomes" id="UP000813423"/>
    </source>
</evidence>
<evidence type="ECO:0000256" key="9">
    <source>
        <dbReference type="ARBA" id="ARBA00022723"/>
    </source>
</evidence>
<keyword evidence="13" id="KW-0406">Ion transport</keyword>
<feature type="region of interest" description="Disordered" evidence="16">
    <location>
        <begin position="503"/>
        <end position="540"/>
    </location>
</feature>
<dbReference type="SFLD" id="SFLDS00052">
    <property type="entry name" value="Ferric_Reductase_Domain"/>
    <property type="match status" value="1"/>
</dbReference>
<evidence type="ECO:0000256" key="2">
    <source>
        <dbReference type="ARBA" id="ARBA00001974"/>
    </source>
</evidence>
<evidence type="ECO:0000256" key="18">
    <source>
        <dbReference type="SAM" id="SignalP"/>
    </source>
</evidence>
<feature type="chain" id="PRO_5043702696" evidence="18">
    <location>
        <begin position="19"/>
        <end position="743"/>
    </location>
</feature>
<evidence type="ECO:0000256" key="4">
    <source>
        <dbReference type="ARBA" id="ARBA00006278"/>
    </source>
</evidence>
<comment type="caution">
    <text evidence="19">The sequence shown here is derived from an EMBL/GenBank/DDBJ whole genome shotgun (WGS) entry which is preliminary data.</text>
</comment>
<dbReference type="Gene3D" id="3.40.50.80">
    <property type="entry name" value="Nucleotide-binding domain of ferredoxin-NADP reductase (FNR) module"/>
    <property type="match status" value="1"/>
</dbReference>
<dbReference type="InterPro" id="IPR013130">
    <property type="entry name" value="Fe3_Rdtase_TM_dom"/>
</dbReference>
<dbReference type="EMBL" id="JAIBSC010000021">
    <property type="protein sequence ID" value="KAH1908277.1"/>
    <property type="molecule type" value="Genomic_DNA"/>
</dbReference>
<evidence type="ECO:0000256" key="8">
    <source>
        <dbReference type="ARBA" id="ARBA00022692"/>
    </source>
</evidence>
<keyword evidence="18" id="KW-0732">Signal</keyword>
<keyword evidence="8 17" id="KW-0812">Transmembrane</keyword>
<comment type="cofactor">
    <cofactor evidence="1">
        <name>heme</name>
        <dbReference type="ChEBI" id="CHEBI:30413"/>
    </cofactor>
</comment>
<dbReference type="Pfam" id="PF01794">
    <property type="entry name" value="Ferric_reduct"/>
    <property type="match status" value="1"/>
</dbReference>
<dbReference type="GO" id="GO:0015677">
    <property type="term" value="P:copper ion import"/>
    <property type="evidence" value="ECO:0007669"/>
    <property type="project" value="TreeGrafter"/>
</dbReference>
<feature type="transmembrane region" description="Helical" evidence="17">
    <location>
        <begin position="312"/>
        <end position="333"/>
    </location>
</feature>
<dbReference type="GO" id="GO:0006826">
    <property type="term" value="P:iron ion transport"/>
    <property type="evidence" value="ECO:0007669"/>
    <property type="project" value="UniProtKB-KW"/>
</dbReference>
<keyword evidence="6" id="KW-1003">Cell membrane</keyword>
<proteinExistence type="inferred from homology"/>
<name>A0A229Y1P9_ASPFM</name>
<dbReference type="SUPFAM" id="SSF52343">
    <property type="entry name" value="Ferredoxin reductase-like, C-terminal NADP-linked domain"/>
    <property type="match status" value="1"/>
</dbReference>
<evidence type="ECO:0000256" key="16">
    <source>
        <dbReference type="SAM" id="MobiDB-lite"/>
    </source>
</evidence>
<keyword evidence="9" id="KW-0479">Metal-binding</keyword>
<keyword evidence="5" id="KW-0813">Transport</keyword>
<evidence type="ECO:0000256" key="12">
    <source>
        <dbReference type="ARBA" id="ARBA00023004"/>
    </source>
</evidence>
<keyword evidence="15" id="KW-0325">Glycoprotein</keyword>
<evidence type="ECO:0000256" key="10">
    <source>
        <dbReference type="ARBA" id="ARBA00022989"/>
    </source>
</evidence>
<evidence type="ECO:0000256" key="11">
    <source>
        <dbReference type="ARBA" id="ARBA00023002"/>
    </source>
</evidence>
<dbReference type="InterPro" id="IPR039261">
    <property type="entry name" value="FNR_nucleotide-bd"/>
</dbReference>
<accession>A0A229Y1P9</accession>
<keyword evidence="11" id="KW-0560">Oxidoreductase</keyword>
<keyword evidence="12" id="KW-0408">Iron</keyword>
<dbReference type="GO" id="GO:0010106">
    <property type="term" value="P:cellular response to iron ion starvation"/>
    <property type="evidence" value="ECO:0007669"/>
    <property type="project" value="UniProtKB-ARBA"/>
</dbReference>
<dbReference type="PANTHER" id="PTHR32361:SF9">
    <property type="entry name" value="FERRIC REDUCTASE TRANSMEMBRANE COMPONENT 3-RELATED"/>
    <property type="match status" value="1"/>
</dbReference>
<dbReference type="GO" id="GO:0046872">
    <property type="term" value="F:metal ion binding"/>
    <property type="evidence" value="ECO:0007669"/>
    <property type="project" value="UniProtKB-KW"/>
</dbReference>
<dbReference type="FunFam" id="3.40.50.80:FF:000074">
    <property type="entry name" value="Plasma membrane ferric-chelate reductase (Fre2), putative"/>
    <property type="match status" value="1"/>
</dbReference>
<evidence type="ECO:0000256" key="6">
    <source>
        <dbReference type="ARBA" id="ARBA00022475"/>
    </source>
</evidence>
<keyword evidence="14 17" id="KW-0472">Membrane</keyword>
<feature type="signal peptide" evidence="18">
    <location>
        <begin position="1"/>
        <end position="18"/>
    </location>
</feature>
<dbReference type="InterPro" id="IPR017927">
    <property type="entry name" value="FAD-bd_FR_type"/>
</dbReference>
<evidence type="ECO:0000256" key="7">
    <source>
        <dbReference type="ARBA" id="ARBA00022496"/>
    </source>
</evidence>
<evidence type="ECO:0000256" key="17">
    <source>
        <dbReference type="SAM" id="Phobius"/>
    </source>
</evidence>
<dbReference type="Proteomes" id="UP000813423">
    <property type="component" value="Unassembled WGS sequence"/>
</dbReference>
<comment type="subcellular location">
    <subcellularLocation>
        <location evidence="3">Cell membrane</location>
        <topology evidence="3">Multi-pass membrane protein</topology>
    </subcellularLocation>
</comment>
<sequence length="743" mass="84671">MLLVSCLIILLHLQNALSQIIPPNERCVTAVYTAYEYLSFSGQPNKGLWAPRCRNRLHVLSIYAASDLYCSDAEREAGFAQLDDQCRQYAGVDLIPRQEFAPNLTHEAISQMRVVEFGELPKKGPLDTPILISKSYYSRVFRTIDAWQFELWSHYAFGYLGYAYWTVVIAAGALHKLVLHAISVKRAPSLPPFPFLLLIYYWIQTNLIIPAPLASSRRRLLWWTFPGRIHAIVVLLFWILSIVLCLIGYRTFSDNIYWPDISAQLLRYVADRTGILSFANVPLLWLFAGRNNIFIWATGWSYSTFNIFHRHVAWIATLQAVVHTILYTVLFIQSGNAWKKMQKPYLLWGTLAMLAMILVFPFAVDWFRRRTYETFLVLHILFSVVALVGCFYHVIIFEDHEYWFYLWPAVVIWVSDRVLRLIRIVYCNLHVQLGSRSRFQCTECVAAYDKDADIIHLELTPGSGLQPAPGQYYFLYQPFRLTGWESHPFTLGSWSYNDGAPSTQCRSLKRDTTTDVSEIPLLPDTPSSGSDYGSIDTSTDPPERKLALRFWIRPYDGWTRHLRDQCLQSPTRIIQPNILLEGPYGEQCPLWKYESVLLIAGGTGIAAAVPYIQDHILRSSTGQTSTQSIHLVWTARQPALLRDIAGRELKQALSRKDFRVSFYVTSESASQGAIMDGVEFACGRPDLQAIITAHAEEARLGSSSVLVLVCGPSGMAGLARAAVHQAMRWGCRSLRYVEESFDW</sequence>
<dbReference type="AlphaFoldDB" id="A0A229Y1P9"/>
<dbReference type="GO" id="GO:0000293">
    <property type="term" value="F:ferric-chelate reductase activity"/>
    <property type="evidence" value="ECO:0007669"/>
    <property type="project" value="UniProtKB-ARBA"/>
</dbReference>
<comment type="similarity">
    <text evidence="4">Belongs to the ferric reductase (FRE) family.</text>
</comment>
<reference evidence="19" key="1">
    <citation type="submission" date="2021-08" db="EMBL/GenBank/DDBJ databases">
        <title>Global Aspergillus fumigatus from environmental and clinical sources.</title>
        <authorList>
            <person name="Barber A."/>
            <person name="Sae-Ong T."/>
        </authorList>
    </citation>
    <scope>NUCLEOTIDE SEQUENCE</scope>
    <source>
        <strain evidence="19">NRZ-2016-071</strain>
    </source>
</reference>
<dbReference type="PROSITE" id="PS51384">
    <property type="entry name" value="FAD_FR"/>
    <property type="match status" value="1"/>
</dbReference>
<feature type="transmembrane region" description="Helical" evidence="17">
    <location>
        <begin position="345"/>
        <end position="364"/>
    </location>
</feature>
<evidence type="ECO:0000256" key="5">
    <source>
        <dbReference type="ARBA" id="ARBA00022448"/>
    </source>
</evidence>
<evidence type="ECO:0000256" key="1">
    <source>
        <dbReference type="ARBA" id="ARBA00001971"/>
    </source>
</evidence>